<protein>
    <submittedName>
        <fullName evidence="1">Uncharacterized protein</fullName>
    </submittedName>
</protein>
<feature type="non-terminal residue" evidence="1">
    <location>
        <position position="1"/>
    </location>
</feature>
<accession>A0A391NVL9</accession>
<reference evidence="1 2" key="1">
    <citation type="journal article" date="2018" name="PLoS ONE">
        <title>The draft genome of Kipferlia bialata reveals reductive genome evolution in fornicate parasites.</title>
        <authorList>
            <person name="Tanifuji G."/>
            <person name="Takabayashi S."/>
            <person name="Kume K."/>
            <person name="Takagi M."/>
            <person name="Nakayama T."/>
            <person name="Kamikawa R."/>
            <person name="Inagaki Y."/>
            <person name="Hashimoto T."/>
        </authorList>
    </citation>
    <scope>NUCLEOTIDE SEQUENCE [LARGE SCALE GENOMIC DNA]</scope>
    <source>
        <strain evidence="1">NY0173</strain>
    </source>
</reference>
<dbReference type="AlphaFoldDB" id="A0A391NVL9"/>
<feature type="non-terminal residue" evidence="1">
    <location>
        <position position="32"/>
    </location>
</feature>
<dbReference type="EMBL" id="BDIP01010092">
    <property type="protein sequence ID" value="GCA65184.1"/>
    <property type="molecule type" value="Genomic_DNA"/>
</dbReference>
<keyword evidence="2" id="KW-1185">Reference proteome</keyword>
<comment type="caution">
    <text evidence="1">The sequence shown here is derived from an EMBL/GenBank/DDBJ whole genome shotgun (WGS) entry which is preliminary data.</text>
</comment>
<organism evidence="1 2">
    <name type="scientific">Kipferlia bialata</name>
    <dbReference type="NCBI Taxonomy" id="797122"/>
    <lineage>
        <taxon>Eukaryota</taxon>
        <taxon>Metamonada</taxon>
        <taxon>Carpediemonas-like organisms</taxon>
        <taxon>Kipferlia</taxon>
    </lineage>
</organism>
<name>A0A391NVL9_9EUKA</name>
<evidence type="ECO:0000313" key="1">
    <source>
        <dbReference type="EMBL" id="GCA65184.1"/>
    </source>
</evidence>
<evidence type="ECO:0000313" key="2">
    <source>
        <dbReference type="Proteomes" id="UP000265618"/>
    </source>
</evidence>
<sequence length="32" mass="3485">ASITRLDSALEERVLASEVEAKVEELARAVQT</sequence>
<proteinExistence type="predicted"/>
<gene>
    <name evidence="1" type="ORF">KIPB_016470</name>
</gene>
<dbReference type="Proteomes" id="UP000265618">
    <property type="component" value="Unassembled WGS sequence"/>
</dbReference>